<gene>
    <name evidence="10" type="ORF">DSCO28_39660</name>
</gene>
<comment type="similarity">
    <text evidence="2">Belongs to the ABC transporter superfamily.</text>
</comment>
<proteinExistence type="inferred from homology"/>
<dbReference type="AlphaFoldDB" id="A0A5K7ZT75"/>
<keyword evidence="6" id="KW-0067">ATP-binding</keyword>
<dbReference type="CDD" id="cd03225">
    <property type="entry name" value="ABC_cobalt_CbiO_domain1"/>
    <property type="match status" value="1"/>
</dbReference>
<evidence type="ECO:0000256" key="4">
    <source>
        <dbReference type="ARBA" id="ARBA00022475"/>
    </source>
</evidence>
<dbReference type="RefSeq" id="WP_155323622.1">
    <property type="nucleotide sequence ID" value="NZ_AP021876.1"/>
</dbReference>
<organism evidence="10 11">
    <name type="scientific">Desulfosarcina ovata subsp. sediminis</name>
    <dbReference type="NCBI Taxonomy" id="885957"/>
    <lineage>
        <taxon>Bacteria</taxon>
        <taxon>Pseudomonadati</taxon>
        <taxon>Thermodesulfobacteriota</taxon>
        <taxon>Desulfobacteria</taxon>
        <taxon>Desulfobacterales</taxon>
        <taxon>Desulfosarcinaceae</taxon>
        <taxon>Desulfosarcina</taxon>
    </lineage>
</organism>
<dbReference type="SMART" id="SM00382">
    <property type="entry name" value="AAA"/>
    <property type="match status" value="1"/>
</dbReference>
<keyword evidence="4" id="KW-1003">Cell membrane</keyword>
<dbReference type="InterPro" id="IPR027417">
    <property type="entry name" value="P-loop_NTPase"/>
</dbReference>
<dbReference type="Proteomes" id="UP000425960">
    <property type="component" value="Chromosome"/>
</dbReference>
<evidence type="ECO:0000256" key="8">
    <source>
        <dbReference type="ARBA" id="ARBA00023136"/>
    </source>
</evidence>
<dbReference type="PANTHER" id="PTHR43553">
    <property type="entry name" value="HEAVY METAL TRANSPORTER"/>
    <property type="match status" value="1"/>
</dbReference>
<evidence type="ECO:0000256" key="6">
    <source>
        <dbReference type="ARBA" id="ARBA00022840"/>
    </source>
</evidence>
<reference evidence="10 11" key="1">
    <citation type="submission" date="2019-11" db="EMBL/GenBank/DDBJ databases">
        <title>Comparative genomics of hydrocarbon-degrading Desulfosarcina strains.</title>
        <authorList>
            <person name="Watanabe M."/>
            <person name="Kojima H."/>
            <person name="Fukui M."/>
        </authorList>
    </citation>
    <scope>NUCLEOTIDE SEQUENCE [LARGE SCALE GENOMIC DNA]</scope>
    <source>
        <strain evidence="10 11">28bB2T</strain>
    </source>
</reference>
<dbReference type="PANTHER" id="PTHR43553:SF24">
    <property type="entry name" value="ENERGY-COUPLING FACTOR TRANSPORTER ATP-BINDING PROTEIN ECFA1"/>
    <property type="match status" value="1"/>
</dbReference>
<evidence type="ECO:0000313" key="10">
    <source>
        <dbReference type="EMBL" id="BBO83400.1"/>
    </source>
</evidence>
<dbReference type="Gene3D" id="3.40.50.300">
    <property type="entry name" value="P-loop containing nucleotide triphosphate hydrolases"/>
    <property type="match status" value="1"/>
</dbReference>
<feature type="domain" description="ABC transporter" evidence="9">
    <location>
        <begin position="3"/>
        <end position="236"/>
    </location>
</feature>
<dbReference type="GO" id="GO:0016887">
    <property type="term" value="F:ATP hydrolysis activity"/>
    <property type="evidence" value="ECO:0007669"/>
    <property type="project" value="InterPro"/>
</dbReference>
<keyword evidence="8" id="KW-0472">Membrane</keyword>
<dbReference type="EMBL" id="AP021876">
    <property type="protein sequence ID" value="BBO83400.1"/>
    <property type="molecule type" value="Genomic_DNA"/>
</dbReference>
<dbReference type="InterPro" id="IPR050095">
    <property type="entry name" value="ECF_ABC_transporter_ATP-bd"/>
</dbReference>
<dbReference type="SUPFAM" id="SSF52540">
    <property type="entry name" value="P-loop containing nucleoside triphosphate hydrolases"/>
    <property type="match status" value="1"/>
</dbReference>
<dbReference type="FunFam" id="3.40.50.300:FF:000224">
    <property type="entry name" value="Energy-coupling factor transporter ATP-binding protein EcfA"/>
    <property type="match status" value="1"/>
</dbReference>
<evidence type="ECO:0000256" key="3">
    <source>
        <dbReference type="ARBA" id="ARBA00022448"/>
    </source>
</evidence>
<name>A0A5K7ZT75_9BACT</name>
<evidence type="ECO:0000256" key="5">
    <source>
        <dbReference type="ARBA" id="ARBA00022741"/>
    </source>
</evidence>
<dbReference type="GO" id="GO:0005524">
    <property type="term" value="F:ATP binding"/>
    <property type="evidence" value="ECO:0007669"/>
    <property type="project" value="UniProtKB-KW"/>
</dbReference>
<dbReference type="KEGG" id="dov:DSCO28_39660"/>
<dbReference type="PROSITE" id="PS50893">
    <property type="entry name" value="ABC_TRANSPORTER_2"/>
    <property type="match status" value="1"/>
</dbReference>
<sequence length="269" mass="29915">MGIEIQGLSYWYDTGVCALKDISLTIQPGECVALLGHNGSGKTTLVKHFNGLLHPSQGVVLINGIPTTERRVAQLAGVVALLFQNPDDQICKRTVWDETAYGPKNLGYANERVREQVNASLSAFDLFTMKERNPHDLSYSERKRLAIASVLAMDTEIVVLDEPTAGLDPREIKLLKAAMRQLQSKGKSVVVISHDMDFIAENMLRAVCLENGRKRFDGSVAELFEEHSFLVEQCGLLPPQVVQLSSYFSLRLQTLTPKNFIERLIDTIS</sequence>
<evidence type="ECO:0000313" key="11">
    <source>
        <dbReference type="Proteomes" id="UP000425960"/>
    </source>
</evidence>
<dbReference type="Pfam" id="PF00005">
    <property type="entry name" value="ABC_tran"/>
    <property type="match status" value="1"/>
</dbReference>
<dbReference type="InterPro" id="IPR003439">
    <property type="entry name" value="ABC_transporter-like_ATP-bd"/>
</dbReference>
<keyword evidence="5" id="KW-0547">Nucleotide-binding</keyword>
<accession>A0A5K7ZT75</accession>
<evidence type="ECO:0000259" key="9">
    <source>
        <dbReference type="PROSITE" id="PS50893"/>
    </source>
</evidence>
<evidence type="ECO:0000256" key="2">
    <source>
        <dbReference type="ARBA" id="ARBA00005417"/>
    </source>
</evidence>
<dbReference type="InterPro" id="IPR003593">
    <property type="entry name" value="AAA+_ATPase"/>
</dbReference>
<protein>
    <recommendedName>
        <fullName evidence="9">ABC transporter domain-containing protein</fullName>
    </recommendedName>
</protein>
<dbReference type="GO" id="GO:0043190">
    <property type="term" value="C:ATP-binding cassette (ABC) transporter complex"/>
    <property type="evidence" value="ECO:0007669"/>
    <property type="project" value="TreeGrafter"/>
</dbReference>
<evidence type="ECO:0000256" key="7">
    <source>
        <dbReference type="ARBA" id="ARBA00022967"/>
    </source>
</evidence>
<keyword evidence="3" id="KW-0813">Transport</keyword>
<dbReference type="GO" id="GO:0042626">
    <property type="term" value="F:ATPase-coupled transmembrane transporter activity"/>
    <property type="evidence" value="ECO:0007669"/>
    <property type="project" value="TreeGrafter"/>
</dbReference>
<comment type="subcellular location">
    <subcellularLocation>
        <location evidence="1">Cell membrane</location>
    </subcellularLocation>
</comment>
<evidence type="ECO:0000256" key="1">
    <source>
        <dbReference type="ARBA" id="ARBA00004236"/>
    </source>
</evidence>
<keyword evidence="7" id="KW-1278">Translocase</keyword>
<dbReference type="InterPro" id="IPR015856">
    <property type="entry name" value="ABC_transpr_CbiO/EcfA_su"/>
</dbReference>